<dbReference type="EC" id="3.2.1.17" evidence="7"/>
<evidence type="ECO:0000256" key="5">
    <source>
        <dbReference type="ARBA" id="ARBA00023200"/>
    </source>
</evidence>
<evidence type="ECO:0000256" key="3">
    <source>
        <dbReference type="ARBA" id="ARBA00022638"/>
    </source>
</evidence>
<evidence type="ECO:0000256" key="4">
    <source>
        <dbReference type="ARBA" id="ARBA00022801"/>
    </source>
</evidence>
<name>A0A5U2F9J5_SALER</name>
<keyword evidence="3 7" id="KW-0081">Bacteriolytic enzyme</keyword>
<dbReference type="GO" id="GO:0042742">
    <property type="term" value="P:defense response to bacterium"/>
    <property type="evidence" value="ECO:0007669"/>
    <property type="project" value="UniProtKB-KW"/>
</dbReference>
<keyword evidence="4 7" id="KW-0378">Hydrolase</keyword>
<evidence type="ECO:0000256" key="1">
    <source>
        <dbReference type="ARBA" id="ARBA00000632"/>
    </source>
</evidence>
<dbReference type="GO" id="GO:0016998">
    <property type="term" value="P:cell wall macromolecule catabolic process"/>
    <property type="evidence" value="ECO:0007669"/>
    <property type="project" value="InterPro"/>
</dbReference>
<dbReference type="EMBL" id="AAGKHU010000127">
    <property type="protein sequence ID" value="EBP0013575.1"/>
    <property type="molecule type" value="Genomic_DNA"/>
</dbReference>
<dbReference type="GO" id="GO:0031640">
    <property type="term" value="P:killing of cells of another organism"/>
    <property type="evidence" value="ECO:0007669"/>
    <property type="project" value="UniProtKB-KW"/>
</dbReference>
<dbReference type="SUPFAM" id="SSF53955">
    <property type="entry name" value="Lysozyme-like"/>
    <property type="match status" value="1"/>
</dbReference>
<comment type="caution">
    <text evidence="8">The sequence shown here is derived from an EMBL/GenBank/DDBJ whole genome shotgun (WGS) entry which is preliminary data.</text>
</comment>
<dbReference type="Pfam" id="PF00959">
    <property type="entry name" value="Phage_lysozyme"/>
    <property type="match status" value="1"/>
</dbReference>
<evidence type="ECO:0000313" key="8">
    <source>
        <dbReference type="EMBL" id="EBP0013575.1"/>
    </source>
</evidence>
<dbReference type="InterPro" id="IPR033907">
    <property type="entry name" value="Endolysin_autolysin"/>
</dbReference>
<accession>A0A5U2F9J5</accession>
<dbReference type="InterPro" id="IPR023347">
    <property type="entry name" value="Lysozyme_dom_sf"/>
</dbReference>
<dbReference type="InterPro" id="IPR002196">
    <property type="entry name" value="Glyco_hydro_24"/>
</dbReference>
<evidence type="ECO:0000256" key="2">
    <source>
        <dbReference type="ARBA" id="ARBA00022529"/>
    </source>
</evidence>
<dbReference type="InterPro" id="IPR034690">
    <property type="entry name" value="Endolysin_T4_type"/>
</dbReference>
<keyword evidence="6 7" id="KW-0326">Glycosidase</keyword>
<keyword evidence="5" id="KW-1035">Host cytoplasm</keyword>
<proteinExistence type="inferred from homology"/>
<dbReference type="HAMAP" id="MF_04110">
    <property type="entry name" value="ENDOLYSIN_T4"/>
    <property type="match status" value="1"/>
</dbReference>
<dbReference type="PANTHER" id="PTHR38107:SF3">
    <property type="entry name" value="LYSOZYME RRRD-RELATED"/>
    <property type="match status" value="1"/>
</dbReference>
<dbReference type="GO" id="GO:0003796">
    <property type="term" value="F:lysozyme activity"/>
    <property type="evidence" value="ECO:0007669"/>
    <property type="project" value="UniProtKB-EC"/>
</dbReference>
<reference evidence="8" key="1">
    <citation type="submission" date="2018-07" db="EMBL/GenBank/DDBJ databases">
        <authorList>
            <consortium name="GenomeTrakr network: Whole genome sequencing for foodborne pathogen traceback"/>
        </authorList>
    </citation>
    <scope>NUCLEOTIDE SEQUENCE</scope>
    <source>
        <strain evidence="8">CFSAN018538</strain>
    </source>
</reference>
<organism evidence="8">
    <name type="scientific">Salmonella enterica</name>
    <name type="common">Salmonella choleraesuis</name>
    <dbReference type="NCBI Taxonomy" id="28901"/>
    <lineage>
        <taxon>Bacteria</taxon>
        <taxon>Pseudomonadati</taxon>
        <taxon>Pseudomonadota</taxon>
        <taxon>Gammaproteobacteria</taxon>
        <taxon>Enterobacterales</taxon>
        <taxon>Enterobacteriaceae</taxon>
        <taxon>Salmonella</taxon>
    </lineage>
</organism>
<dbReference type="InterPro" id="IPR051018">
    <property type="entry name" value="Bacteriophage_GH24"/>
</dbReference>
<dbReference type="Gene3D" id="1.10.530.40">
    <property type="match status" value="1"/>
</dbReference>
<comment type="catalytic activity">
    <reaction evidence="1 7">
        <text>Hydrolysis of (1-&gt;4)-beta-linkages between N-acetylmuramic acid and N-acetyl-D-glucosamine residues in a peptidoglycan and between N-acetyl-D-glucosamine residues in chitodextrins.</text>
        <dbReference type="EC" id="3.2.1.17"/>
    </reaction>
</comment>
<dbReference type="GO" id="GO:0009253">
    <property type="term" value="P:peptidoglycan catabolic process"/>
    <property type="evidence" value="ECO:0007669"/>
    <property type="project" value="InterPro"/>
</dbReference>
<dbReference type="CDD" id="cd00737">
    <property type="entry name" value="lyz_endolysin_autolysin"/>
    <property type="match status" value="1"/>
</dbReference>
<evidence type="ECO:0000256" key="7">
    <source>
        <dbReference type="RuleBase" id="RU003788"/>
    </source>
</evidence>
<dbReference type="PANTHER" id="PTHR38107">
    <property type="match status" value="1"/>
</dbReference>
<dbReference type="InterPro" id="IPR023346">
    <property type="entry name" value="Lysozyme-like_dom_sf"/>
</dbReference>
<keyword evidence="2 7" id="KW-0929">Antimicrobial</keyword>
<protein>
    <recommendedName>
        <fullName evidence="7">Lysozyme</fullName>
        <ecNumber evidence="7">3.2.1.17</ecNumber>
    </recommendedName>
</protein>
<comment type="similarity">
    <text evidence="7">Belongs to the glycosyl hydrolase 24 family.</text>
</comment>
<gene>
    <name evidence="8" type="ORF">HX37_22955</name>
</gene>
<sequence>MNISDRGVALIKTFEGCRLKAYPDPKTGGAPWTIGYGWTGKVDGKPVTPDTVIAQETADRLLKTGLVSYERDVSRLVKVKLTQGQFDALVSFVYNLGARAFSGSTLLRKLNAGDYDGAAGEFMRWVSPGTEVEAGLRRRRQAERDLFLSWQRGG</sequence>
<dbReference type="AlphaFoldDB" id="A0A5U2F9J5"/>
<evidence type="ECO:0000256" key="6">
    <source>
        <dbReference type="ARBA" id="ARBA00023295"/>
    </source>
</evidence>